<keyword evidence="21" id="KW-1185">Reference proteome</keyword>
<gene>
    <name evidence="20" type="primary">GALNT7_1</name>
    <name evidence="20" type="ORF">DERP_004907</name>
</gene>
<evidence type="ECO:0000256" key="1">
    <source>
        <dbReference type="ARBA" id="ARBA00001936"/>
    </source>
</evidence>
<comment type="similarity">
    <text evidence="4">Belongs to the glycosyltransferase 2 family. GalNAc-T subfamily.</text>
</comment>
<keyword evidence="12" id="KW-0333">Golgi apparatus</keyword>
<protein>
    <recommendedName>
        <fullName evidence="17">Protein-UDP acetylgalactosaminyltransferase 7</fullName>
    </recommendedName>
    <alternativeName>
        <fullName evidence="16">UDP-GalNAc:polypeptide N-acetylgalactosaminyltransferase 7</fullName>
    </alternativeName>
</protein>
<evidence type="ECO:0000256" key="5">
    <source>
        <dbReference type="ARBA" id="ARBA00022676"/>
    </source>
</evidence>
<keyword evidence="8" id="KW-0479">Metal-binding</keyword>
<dbReference type="EMBL" id="NJHN03000017">
    <property type="protein sequence ID" value="KAH9425690.1"/>
    <property type="molecule type" value="Genomic_DNA"/>
</dbReference>
<dbReference type="PANTHER" id="PTHR11675:SF68">
    <property type="entry name" value="N-ACETYLGALACTOSAMINYLTRANSFERASE 7"/>
    <property type="match status" value="1"/>
</dbReference>
<keyword evidence="6" id="KW-0808">Transferase</keyword>
<accession>A0ABQ8JSV6</accession>
<keyword evidence="13 18" id="KW-0472">Membrane</keyword>
<reference evidence="20 21" key="1">
    <citation type="journal article" date="2018" name="J. Allergy Clin. Immunol.">
        <title>High-quality assembly of Dermatophagoides pteronyssinus genome and transcriptome reveals a wide range of novel allergens.</title>
        <authorList>
            <person name="Liu X.Y."/>
            <person name="Yang K.Y."/>
            <person name="Wang M.Q."/>
            <person name="Kwok J.S."/>
            <person name="Zeng X."/>
            <person name="Yang Z."/>
            <person name="Xiao X.J."/>
            <person name="Lau C.P."/>
            <person name="Li Y."/>
            <person name="Huang Z.M."/>
            <person name="Ba J.G."/>
            <person name="Yim A.K."/>
            <person name="Ouyang C.Y."/>
            <person name="Ngai S.M."/>
            <person name="Chan T.F."/>
            <person name="Leung E.L."/>
            <person name="Liu L."/>
            <person name="Liu Z.G."/>
            <person name="Tsui S.K."/>
        </authorList>
    </citation>
    <scope>NUCLEOTIDE SEQUENCE [LARGE SCALE GENOMIC DNA]</scope>
    <source>
        <strain evidence="20">Derp</strain>
    </source>
</reference>
<keyword evidence="9" id="KW-0430">Lectin</keyword>
<dbReference type="PROSITE" id="PS50231">
    <property type="entry name" value="RICIN_B_LECTIN"/>
    <property type="match status" value="1"/>
</dbReference>
<dbReference type="InterPro" id="IPR000772">
    <property type="entry name" value="Ricin_B_lectin"/>
</dbReference>
<evidence type="ECO:0000313" key="21">
    <source>
        <dbReference type="Proteomes" id="UP000887458"/>
    </source>
</evidence>
<evidence type="ECO:0000256" key="16">
    <source>
        <dbReference type="ARBA" id="ARBA00044237"/>
    </source>
</evidence>
<dbReference type="SUPFAM" id="SSF53448">
    <property type="entry name" value="Nucleotide-diphospho-sugar transferases"/>
    <property type="match status" value="1"/>
</dbReference>
<evidence type="ECO:0000313" key="20">
    <source>
        <dbReference type="EMBL" id="KAH9425690.1"/>
    </source>
</evidence>
<evidence type="ECO:0000256" key="17">
    <source>
        <dbReference type="ARBA" id="ARBA00044259"/>
    </source>
</evidence>
<evidence type="ECO:0000259" key="19">
    <source>
        <dbReference type="PROSITE" id="PS50097"/>
    </source>
</evidence>
<evidence type="ECO:0000256" key="13">
    <source>
        <dbReference type="ARBA" id="ARBA00023136"/>
    </source>
</evidence>
<evidence type="ECO:0000256" key="8">
    <source>
        <dbReference type="ARBA" id="ARBA00022723"/>
    </source>
</evidence>
<dbReference type="CDD" id="cd18186">
    <property type="entry name" value="BTB_POZ_ZBTB_KLHL-like"/>
    <property type="match status" value="1"/>
</dbReference>
<evidence type="ECO:0000256" key="14">
    <source>
        <dbReference type="ARBA" id="ARBA00023157"/>
    </source>
</evidence>
<dbReference type="Pfam" id="PF00651">
    <property type="entry name" value="BTB"/>
    <property type="match status" value="1"/>
</dbReference>
<evidence type="ECO:0000256" key="15">
    <source>
        <dbReference type="ARBA" id="ARBA00023211"/>
    </source>
</evidence>
<dbReference type="InterPro" id="IPR001173">
    <property type="entry name" value="Glyco_trans_2-like"/>
</dbReference>
<dbReference type="SUPFAM" id="SSF50370">
    <property type="entry name" value="Ricin B-like lectins"/>
    <property type="match status" value="1"/>
</dbReference>
<comment type="caution">
    <text evidence="20">The sequence shown here is derived from an EMBL/GenBank/DDBJ whole genome shotgun (WGS) entry which is preliminary data.</text>
</comment>
<comment type="pathway">
    <text evidence="3">Protein modification; protein glycosylation.</text>
</comment>
<evidence type="ECO:0000256" key="6">
    <source>
        <dbReference type="ARBA" id="ARBA00022679"/>
    </source>
</evidence>
<dbReference type="SUPFAM" id="SSF54695">
    <property type="entry name" value="POZ domain"/>
    <property type="match status" value="1"/>
</dbReference>
<evidence type="ECO:0000256" key="2">
    <source>
        <dbReference type="ARBA" id="ARBA00004323"/>
    </source>
</evidence>
<dbReference type="SMART" id="SM00225">
    <property type="entry name" value="BTB"/>
    <property type="match status" value="1"/>
</dbReference>
<keyword evidence="15" id="KW-0464">Manganese</keyword>
<comment type="subcellular location">
    <subcellularLocation>
        <location evidence="2">Golgi apparatus membrane</location>
        <topology evidence="2">Single-pass type II membrane protein</topology>
    </subcellularLocation>
</comment>
<feature type="transmembrane region" description="Helical" evidence="18">
    <location>
        <begin position="21"/>
        <end position="43"/>
    </location>
</feature>
<dbReference type="InterPro" id="IPR035992">
    <property type="entry name" value="Ricin_B-like_lectins"/>
</dbReference>
<dbReference type="CDD" id="cd14733">
    <property type="entry name" value="BACK"/>
    <property type="match status" value="1"/>
</dbReference>
<keyword evidence="14" id="KW-1015">Disulfide bond</keyword>
<dbReference type="PROSITE" id="PS50097">
    <property type="entry name" value="BTB"/>
    <property type="match status" value="1"/>
</dbReference>
<keyword evidence="10" id="KW-0735">Signal-anchor</keyword>
<evidence type="ECO:0000256" key="3">
    <source>
        <dbReference type="ARBA" id="ARBA00004922"/>
    </source>
</evidence>
<name>A0ABQ8JSV6_DERPT</name>
<sequence>MPTWILESHIIMLHILFARRYRRFCSFILIPLVIFMILVLTFLPDRLDILDPAHKNSPKAESLNSDVFESQIDDSHIELETRTQVPIFREDSRLGNFEPPKSLRKSRVHRPGDYGKKISLDELDVDPNEVSAKKNEYGMNMVASDHIPMDRIIPDIRHEECRHWDYPERLPSASVVIVFHNEGLTTLMRTVHSVLIRSPRRFLREVLLVDDFSDKENLHAQLDDYIMDHFGAFKMSWKPDLNDRASISGETLADRSGKVRVIRNKQRLGLIGSRAHGAKEALGEVVVFLDAHCEVNINWLVPLLAPIAANNRTMTVPIIDGIDSNTFEYRPVYQRDKHFIGIWEWGMLYKEQSLNLEEHLRNHRFSEPYESPTHAGGLLAISRHFFFELGGYDDGLLVWGGENFELSFKVWQCGGRLLWVPCSRVGHIYRPFMPYGFGKLAQKRKGPLVLINYKRVIEVWFDPDYKQYFYTREPMAQFYDAGDISKQLQMKERLQCKSFDWFIQNHAKSIFIDFPRLPPNIGWGELRSLAHKSLCLDSPSAHPPSVIMLSGCHGSGGNQLFRLNEKGQLGLGERCVDADNNNVFLTYCKLGTVDGPWRYNQDSVHTDLAILFEQMQTCSHSLSDVIIELRDGRHYYAHSWVLTFRSCYFQRMLESQLGESQTRCIRIEDEPYLIEQLLRYLYLGQVKFDNLQQLLCLCITADKYLADRMSIALVEQVRVGWLNQFTAVSIYQFSHHFEQKRLSQLAADYLLANGQLVLANRSLMDLSPEQLLPLIDDDHFRCIENDLLDFLLAYISYYNTEYSGQIQIRTFDSTNIPTPFRIKLDEIGVETINIDPKLTNDVAKECNPLVFKLNRSDQESLLRCIRPQALLQTDNLLKSLSLIYDTRLVSWCRYQLHLANQHYSAVRQCYPIAQRRYRIEQQSGLIKLQSRIFFDSLRIRFSNPLRIWRSLSQRYAVFEYTVNNNLQQQQEWQKIISAKMRLINQNSIEFHLDQIIDACYIRLSMCDLMNQATPVSVELDLIGRP</sequence>
<dbReference type="Gene3D" id="2.80.10.50">
    <property type="match status" value="1"/>
</dbReference>
<dbReference type="Proteomes" id="UP000887458">
    <property type="component" value="Unassembled WGS sequence"/>
</dbReference>
<dbReference type="Gene3D" id="3.30.710.10">
    <property type="entry name" value="Potassium Channel Kv1.1, Chain A"/>
    <property type="match status" value="1"/>
</dbReference>
<comment type="cofactor">
    <cofactor evidence="1">
        <name>Mn(2+)</name>
        <dbReference type="ChEBI" id="CHEBI:29035"/>
    </cofactor>
</comment>
<organism evidence="20 21">
    <name type="scientific">Dermatophagoides pteronyssinus</name>
    <name type="common">European house dust mite</name>
    <dbReference type="NCBI Taxonomy" id="6956"/>
    <lineage>
        <taxon>Eukaryota</taxon>
        <taxon>Metazoa</taxon>
        <taxon>Ecdysozoa</taxon>
        <taxon>Arthropoda</taxon>
        <taxon>Chelicerata</taxon>
        <taxon>Arachnida</taxon>
        <taxon>Acari</taxon>
        <taxon>Acariformes</taxon>
        <taxon>Sarcoptiformes</taxon>
        <taxon>Astigmata</taxon>
        <taxon>Psoroptidia</taxon>
        <taxon>Analgoidea</taxon>
        <taxon>Pyroglyphidae</taxon>
        <taxon>Dermatophagoidinae</taxon>
        <taxon>Dermatophagoides</taxon>
    </lineage>
</organism>
<feature type="domain" description="BTB" evidence="19">
    <location>
        <begin position="623"/>
        <end position="690"/>
    </location>
</feature>
<dbReference type="Gene3D" id="3.90.550.10">
    <property type="entry name" value="Spore Coat Polysaccharide Biosynthesis Protein SpsA, Chain A"/>
    <property type="match status" value="1"/>
</dbReference>
<proteinExistence type="inferred from homology"/>
<evidence type="ECO:0000256" key="7">
    <source>
        <dbReference type="ARBA" id="ARBA00022692"/>
    </source>
</evidence>
<dbReference type="Gene3D" id="1.25.40.420">
    <property type="match status" value="1"/>
</dbReference>
<keyword evidence="5" id="KW-0328">Glycosyltransferase</keyword>
<keyword evidence="11 18" id="KW-1133">Transmembrane helix</keyword>
<dbReference type="Pfam" id="PF02709">
    <property type="entry name" value="Glyco_transf_7C"/>
    <property type="match status" value="1"/>
</dbReference>
<evidence type="ECO:0000256" key="12">
    <source>
        <dbReference type="ARBA" id="ARBA00023034"/>
    </source>
</evidence>
<dbReference type="Pfam" id="PF00535">
    <property type="entry name" value="Glycos_transf_2"/>
    <property type="match status" value="1"/>
</dbReference>
<dbReference type="CDD" id="cd02510">
    <property type="entry name" value="pp-GalNAc-T"/>
    <property type="match status" value="1"/>
</dbReference>
<evidence type="ECO:0000256" key="18">
    <source>
        <dbReference type="SAM" id="Phobius"/>
    </source>
</evidence>
<evidence type="ECO:0000256" key="9">
    <source>
        <dbReference type="ARBA" id="ARBA00022734"/>
    </source>
</evidence>
<keyword evidence="7 18" id="KW-0812">Transmembrane</keyword>
<dbReference type="Pfam" id="PF00652">
    <property type="entry name" value="Ricin_B_lectin"/>
    <property type="match status" value="1"/>
</dbReference>
<evidence type="ECO:0000256" key="11">
    <source>
        <dbReference type="ARBA" id="ARBA00022989"/>
    </source>
</evidence>
<dbReference type="PANTHER" id="PTHR11675">
    <property type="entry name" value="N-ACETYLGALACTOSAMINYLTRANSFERASE"/>
    <property type="match status" value="1"/>
</dbReference>
<dbReference type="InterPro" id="IPR011333">
    <property type="entry name" value="SKP1/BTB/POZ_sf"/>
</dbReference>
<dbReference type="InterPro" id="IPR029044">
    <property type="entry name" value="Nucleotide-diphossugar_trans"/>
</dbReference>
<evidence type="ECO:0000256" key="10">
    <source>
        <dbReference type="ARBA" id="ARBA00022968"/>
    </source>
</evidence>
<dbReference type="InterPro" id="IPR000210">
    <property type="entry name" value="BTB/POZ_dom"/>
</dbReference>
<dbReference type="InterPro" id="IPR027791">
    <property type="entry name" value="Galactosyl_T_C"/>
</dbReference>
<evidence type="ECO:0000256" key="4">
    <source>
        <dbReference type="ARBA" id="ARBA00005680"/>
    </source>
</evidence>
<dbReference type="InterPro" id="IPR045885">
    <property type="entry name" value="GalNAc-T"/>
</dbReference>
<dbReference type="Pfam" id="PF07707">
    <property type="entry name" value="BACK"/>
    <property type="match status" value="1"/>
</dbReference>
<dbReference type="InterPro" id="IPR011705">
    <property type="entry name" value="BACK"/>
</dbReference>
<reference evidence="20 21" key="2">
    <citation type="journal article" date="2022" name="Mol. Biol. Evol.">
        <title>Comparative Genomics Reveals Insights into the Divergent Evolution of Astigmatic Mites and Household Pest Adaptations.</title>
        <authorList>
            <person name="Xiong Q."/>
            <person name="Wan A.T."/>
            <person name="Liu X."/>
            <person name="Fung C.S."/>
            <person name="Xiao X."/>
            <person name="Malainual N."/>
            <person name="Hou J."/>
            <person name="Wang L."/>
            <person name="Wang M."/>
            <person name="Yang K.Y."/>
            <person name="Cui Y."/>
            <person name="Leung E.L."/>
            <person name="Nong W."/>
            <person name="Shin S.K."/>
            <person name="Au S.W."/>
            <person name="Jeong K.Y."/>
            <person name="Chew F.T."/>
            <person name="Hui J.H."/>
            <person name="Leung T.F."/>
            <person name="Tungtrongchitr A."/>
            <person name="Zhong N."/>
            <person name="Liu Z."/>
            <person name="Tsui S.K."/>
        </authorList>
    </citation>
    <scope>NUCLEOTIDE SEQUENCE [LARGE SCALE GENOMIC DNA]</scope>
    <source>
        <strain evidence="20">Derp</strain>
    </source>
</reference>